<dbReference type="InterPro" id="IPR009057">
    <property type="entry name" value="Homeodomain-like_sf"/>
</dbReference>
<reference evidence="6 7" key="1">
    <citation type="submission" date="2015-02" db="EMBL/GenBank/DDBJ databases">
        <title>Draft genome sequence of Kitasatospora griseola MF730-N6, a bafilomycin, terpentecin and satosporin producer.</title>
        <authorList>
            <person name="Arens J.C."/>
            <person name="Haltli B."/>
            <person name="Kerr R.G."/>
        </authorList>
    </citation>
    <scope>NUCLEOTIDE SEQUENCE [LARGE SCALE GENOMIC DNA]</scope>
    <source>
        <strain evidence="6 7">MF730-N6</strain>
    </source>
</reference>
<sequence length="204" mass="21680">MTDTPTEQRRRAPSMDAEQRRGMIVRAALPLVAEYGGAVTTRQIARAAGIGEGTIFRVFADKDAVLDACVAEALRPERTLEQLAAIPLTRPLPDRLVEAAAVLRAHLDRLAALLGALHATNGRAGARRTGAAPDRAAGALPVRRALAELMEPERELLRLPPDRLASLLLGLLFAGAGEEHPPSPAELVDVLLHGALTTTPEGRP</sequence>
<keyword evidence="7" id="KW-1185">Reference proteome</keyword>
<comment type="caution">
    <text evidence="6">The sequence shown here is derived from an EMBL/GenBank/DDBJ whole genome shotgun (WGS) entry which is preliminary data.</text>
</comment>
<protein>
    <submittedName>
        <fullName evidence="6">TetR family transcriptional regulator</fullName>
    </submittedName>
</protein>
<organism evidence="6 7">
    <name type="scientific">Kitasatospora griseola</name>
    <name type="common">Streptomyces griseolosporeus</name>
    <dbReference type="NCBI Taxonomy" id="2064"/>
    <lineage>
        <taxon>Bacteria</taxon>
        <taxon>Bacillati</taxon>
        <taxon>Actinomycetota</taxon>
        <taxon>Actinomycetes</taxon>
        <taxon>Kitasatosporales</taxon>
        <taxon>Streptomycetaceae</taxon>
        <taxon>Kitasatospora</taxon>
    </lineage>
</organism>
<dbReference type="Proteomes" id="UP000032066">
    <property type="component" value="Unassembled WGS sequence"/>
</dbReference>
<keyword evidence="2 4" id="KW-0238">DNA-binding</keyword>
<evidence type="ECO:0000313" key="6">
    <source>
        <dbReference type="EMBL" id="KIQ65609.1"/>
    </source>
</evidence>
<dbReference type="PATRIC" id="fig|2064.6.peg.3747"/>
<dbReference type="EMBL" id="JXZB01000002">
    <property type="protein sequence ID" value="KIQ65609.1"/>
    <property type="molecule type" value="Genomic_DNA"/>
</dbReference>
<name>A0A0D0PSV6_KITGR</name>
<evidence type="ECO:0000256" key="4">
    <source>
        <dbReference type="PROSITE-ProRule" id="PRU00335"/>
    </source>
</evidence>
<dbReference type="Pfam" id="PF00440">
    <property type="entry name" value="TetR_N"/>
    <property type="match status" value="1"/>
</dbReference>
<dbReference type="InterPro" id="IPR001647">
    <property type="entry name" value="HTH_TetR"/>
</dbReference>
<evidence type="ECO:0000256" key="3">
    <source>
        <dbReference type="ARBA" id="ARBA00023163"/>
    </source>
</evidence>
<evidence type="ECO:0000313" key="7">
    <source>
        <dbReference type="Proteomes" id="UP000032066"/>
    </source>
</evidence>
<dbReference type="SUPFAM" id="SSF46689">
    <property type="entry name" value="Homeodomain-like"/>
    <property type="match status" value="1"/>
</dbReference>
<proteinExistence type="predicted"/>
<dbReference type="PANTHER" id="PTHR30055:SF234">
    <property type="entry name" value="HTH-TYPE TRANSCRIPTIONAL REGULATOR BETI"/>
    <property type="match status" value="1"/>
</dbReference>
<keyword evidence="3" id="KW-0804">Transcription</keyword>
<dbReference type="PROSITE" id="PS50977">
    <property type="entry name" value="HTH_TETR_2"/>
    <property type="match status" value="1"/>
</dbReference>
<feature type="domain" description="HTH tetR-type" evidence="5">
    <location>
        <begin position="18"/>
        <end position="77"/>
    </location>
</feature>
<dbReference type="AlphaFoldDB" id="A0A0D0PSV6"/>
<dbReference type="PANTHER" id="PTHR30055">
    <property type="entry name" value="HTH-TYPE TRANSCRIPTIONAL REGULATOR RUTR"/>
    <property type="match status" value="1"/>
</dbReference>
<dbReference type="Gene3D" id="1.10.357.10">
    <property type="entry name" value="Tetracycline Repressor, domain 2"/>
    <property type="match status" value="1"/>
</dbReference>
<dbReference type="RefSeq" id="WP_043911912.1">
    <property type="nucleotide sequence ID" value="NZ_JXZB01000002.1"/>
</dbReference>
<gene>
    <name evidence="6" type="ORF">TR51_17465</name>
</gene>
<keyword evidence="1" id="KW-0805">Transcription regulation</keyword>
<evidence type="ECO:0000256" key="1">
    <source>
        <dbReference type="ARBA" id="ARBA00023015"/>
    </source>
</evidence>
<dbReference type="OrthoDB" id="3539650at2"/>
<dbReference type="PRINTS" id="PR00455">
    <property type="entry name" value="HTHTETR"/>
</dbReference>
<dbReference type="GO" id="GO:0003700">
    <property type="term" value="F:DNA-binding transcription factor activity"/>
    <property type="evidence" value="ECO:0007669"/>
    <property type="project" value="TreeGrafter"/>
</dbReference>
<dbReference type="STRING" id="2064.TR51_17465"/>
<dbReference type="GO" id="GO:0000976">
    <property type="term" value="F:transcription cis-regulatory region binding"/>
    <property type="evidence" value="ECO:0007669"/>
    <property type="project" value="TreeGrafter"/>
</dbReference>
<feature type="DNA-binding region" description="H-T-H motif" evidence="4">
    <location>
        <begin position="40"/>
        <end position="59"/>
    </location>
</feature>
<evidence type="ECO:0000259" key="5">
    <source>
        <dbReference type="PROSITE" id="PS50977"/>
    </source>
</evidence>
<evidence type="ECO:0000256" key="2">
    <source>
        <dbReference type="ARBA" id="ARBA00023125"/>
    </source>
</evidence>
<dbReference type="InterPro" id="IPR050109">
    <property type="entry name" value="HTH-type_TetR-like_transc_reg"/>
</dbReference>
<accession>A0A0D0PSV6</accession>